<evidence type="ECO:0000313" key="2">
    <source>
        <dbReference type="EMBL" id="TKW38261.1"/>
    </source>
</evidence>
<accession>A0A4U6W751</accession>
<feature type="compositionally biased region" description="Gly residues" evidence="1">
    <location>
        <begin position="13"/>
        <end position="22"/>
    </location>
</feature>
<dbReference type="EMBL" id="CM016552">
    <property type="protein sequence ID" value="TKW38261.1"/>
    <property type="molecule type" value="Genomic_DNA"/>
</dbReference>
<organism evidence="2 3">
    <name type="scientific">Setaria viridis</name>
    <name type="common">Green bristlegrass</name>
    <name type="synonym">Setaria italica subsp. viridis</name>
    <dbReference type="NCBI Taxonomy" id="4556"/>
    <lineage>
        <taxon>Eukaryota</taxon>
        <taxon>Viridiplantae</taxon>
        <taxon>Streptophyta</taxon>
        <taxon>Embryophyta</taxon>
        <taxon>Tracheophyta</taxon>
        <taxon>Spermatophyta</taxon>
        <taxon>Magnoliopsida</taxon>
        <taxon>Liliopsida</taxon>
        <taxon>Poales</taxon>
        <taxon>Poaceae</taxon>
        <taxon>PACMAD clade</taxon>
        <taxon>Panicoideae</taxon>
        <taxon>Panicodae</taxon>
        <taxon>Paniceae</taxon>
        <taxon>Cenchrinae</taxon>
        <taxon>Setaria</taxon>
    </lineage>
</organism>
<protein>
    <submittedName>
        <fullName evidence="2">Uncharacterized protein</fullName>
    </submittedName>
</protein>
<dbReference type="Gramene" id="TKW38261">
    <property type="protein sequence ID" value="TKW38261"/>
    <property type="gene ID" value="SEVIR_1G102501v2"/>
</dbReference>
<reference evidence="2" key="1">
    <citation type="submission" date="2019-03" db="EMBL/GenBank/DDBJ databases">
        <title>WGS assembly of Setaria viridis.</title>
        <authorList>
            <person name="Huang P."/>
            <person name="Jenkins J."/>
            <person name="Grimwood J."/>
            <person name="Barry K."/>
            <person name="Healey A."/>
            <person name="Mamidi S."/>
            <person name="Sreedasyam A."/>
            <person name="Shu S."/>
            <person name="Feldman M."/>
            <person name="Wu J."/>
            <person name="Yu Y."/>
            <person name="Chen C."/>
            <person name="Johnson J."/>
            <person name="Rokhsar D."/>
            <person name="Baxter I."/>
            <person name="Schmutz J."/>
            <person name="Brutnell T."/>
            <person name="Kellogg E."/>
        </authorList>
    </citation>
    <scope>NUCLEOTIDE SEQUENCE [LARGE SCALE GENOMIC DNA]</scope>
</reference>
<gene>
    <name evidence="2" type="ORF">SEVIR_1G102501v2</name>
</gene>
<sequence length="91" mass="10283">MAEGGERTRQEGFGEGEGGSKGGAELRTRRRGNRRSRTGEGEPVNIHDGGTILKICRGIYVNIWIAIPFRELYVNNWIEIIVRDPIQRVFV</sequence>
<keyword evidence="3" id="KW-1185">Reference proteome</keyword>
<evidence type="ECO:0000256" key="1">
    <source>
        <dbReference type="SAM" id="MobiDB-lite"/>
    </source>
</evidence>
<evidence type="ECO:0000313" key="3">
    <source>
        <dbReference type="Proteomes" id="UP000298652"/>
    </source>
</evidence>
<dbReference type="Proteomes" id="UP000298652">
    <property type="component" value="Chromosome 1"/>
</dbReference>
<feature type="compositionally biased region" description="Basic and acidic residues" evidence="1">
    <location>
        <begin position="1"/>
        <end position="12"/>
    </location>
</feature>
<feature type="region of interest" description="Disordered" evidence="1">
    <location>
        <begin position="1"/>
        <end position="44"/>
    </location>
</feature>
<dbReference type="AlphaFoldDB" id="A0A4U6W751"/>
<proteinExistence type="predicted"/>
<name>A0A4U6W751_SETVI</name>